<evidence type="ECO:0000313" key="6">
    <source>
        <dbReference type="EMBL" id="KOO24625.1"/>
    </source>
</evidence>
<feature type="coiled-coil region" evidence="3">
    <location>
        <begin position="115"/>
        <end position="171"/>
    </location>
</feature>
<feature type="region of interest" description="Disordered" evidence="4">
    <location>
        <begin position="337"/>
        <end position="382"/>
    </location>
</feature>
<feature type="compositionally biased region" description="Gly residues" evidence="4">
    <location>
        <begin position="416"/>
        <end position="430"/>
    </location>
</feature>
<gene>
    <name evidence="6" type="ORF">Ctob_000656</name>
</gene>
<keyword evidence="6" id="KW-0966">Cell projection</keyword>
<dbReference type="InterPro" id="IPR002048">
    <property type="entry name" value="EF_hand_dom"/>
</dbReference>
<dbReference type="PROSITE" id="PS50222">
    <property type="entry name" value="EF_HAND_2"/>
    <property type="match status" value="2"/>
</dbReference>
<comment type="similarity">
    <text evidence="1">Belongs to the calflagin family.</text>
</comment>
<evidence type="ECO:0000256" key="3">
    <source>
        <dbReference type="SAM" id="Coils"/>
    </source>
</evidence>
<dbReference type="Gene3D" id="1.10.238.10">
    <property type="entry name" value="EF-hand"/>
    <property type="match status" value="1"/>
</dbReference>
<name>A0A0M0JDS5_9EUKA</name>
<keyword evidence="6" id="KW-0969">Cilium</keyword>
<dbReference type="PROSITE" id="PS00018">
    <property type="entry name" value="EF_HAND_1"/>
    <property type="match status" value="1"/>
</dbReference>
<dbReference type="InterPro" id="IPR054322">
    <property type="entry name" value="FCABP_EF-hand"/>
</dbReference>
<evidence type="ECO:0000259" key="5">
    <source>
        <dbReference type="PROSITE" id="PS50222"/>
    </source>
</evidence>
<dbReference type="GO" id="GO:0005509">
    <property type="term" value="F:calcium ion binding"/>
    <property type="evidence" value="ECO:0007669"/>
    <property type="project" value="InterPro"/>
</dbReference>
<feature type="region of interest" description="Disordered" evidence="4">
    <location>
        <begin position="413"/>
        <end position="434"/>
    </location>
</feature>
<dbReference type="Proteomes" id="UP000037460">
    <property type="component" value="Unassembled WGS sequence"/>
</dbReference>
<evidence type="ECO:0000256" key="2">
    <source>
        <dbReference type="ARBA" id="ARBA00022837"/>
    </source>
</evidence>
<dbReference type="AlphaFoldDB" id="A0A0M0JDS5"/>
<feature type="region of interest" description="Disordered" evidence="4">
    <location>
        <begin position="502"/>
        <end position="521"/>
    </location>
</feature>
<keyword evidence="2" id="KW-0106">Calcium</keyword>
<dbReference type="EMBL" id="JWZX01003073">
    <property type="protein sequence ID" value="KOO24625.1"/>
    <property type="molecule type" value="Genomic_DNA"/>
</dbReference>
<keyword evidence="6" id="KW-0282">Flagellum</keyword>
<evidence type="ECO:0000313" key="7">
    <source>
        <dbReference type="Proteomes" id="UP000037460"/>
    </source>
</evidence>
<evidence type="ECO:0000256" key="1">
    <source>
        <dbReference type="ARBA" id="ARBA00005727"/>
    </source>
</evidence>
<accession>A0A0M0JDS5</accession>
<keyword evidence="3" id="KW-0175">Coiled coil</keyword>
<sequence>MPPDVPENAETDVAWREVARRTRMIAAQWKRLYIAEQSAAAEAKAAALQQKELRKKVEQDLNIALRQSEAAAQSLKAAVFEKKQWQDRSTAQQFSATYLELDATRTRLYETEASLKSTQRAFEALQRQYDEYLGQSTGALKSQSAAARAAIESTERHLEDVLEAKRRTEDDLIAARIKIGELLSKYPEGALEGAHQRVHETKTYCEALERTILTLQAENARWKDRARGALASERLMQLKGGMVPPGLIAQPSALDTKDRVSLGLEPGDDPNDPVKLRLELRRWRELAEYETRRVKAFQRILWDSDVLLGEKRFTQAHKLQVMEWLRMQLEDLEAFEPPKAAVPPKKPLGTARGSASARRAKYGNGPGGDGSGGNGSGGLNSDDAARLAELRRRQAAGQLTNAERLEMEALQRKQQGGAGGNGSGGNGSGGLNSDDAARLAELRRRQAAGQLTDAERLEMEALQRKQQAARLAELRKRQAAGQLTDAERLEMEALQRKQQGIYGANGNGSGGNGSGGLNSDDAARLAEPRRRQAAGQLTDAERLEMEALQRKGGSWGKVRGVVQASARFRMSPFGETKWRREDQSSWRRIPGPLATFLQSFDCAEKDNEEHARMRQVLFDRFDANHNGYISLAECGAGILITLGGHCKTFGQGAMATKLYHRFYKSYIWAFSDARDSSDARGGKGKAGLDDDDYVTRPEFRLLISYLRIYATWYEVFANLIDNSTNELVAQGKVKRDTLDEKPIETDNRIQRDEWEKALPMTRAAGETWAPFINLRNASAADFDVIDKNRGGHISFPEFCEWLEAAEIEAGTPFGLDLGVGE</sequence>
<keyword evidence="7" id="KW-1185">Reference proteome</keyword>
<feature type="compositionally biased region" description="Gly residues" evidence="4">
    <location>
        <begin position="364"/>
        <end position="378"/>
    </location>
</feature>
<dbReference type="InterPro" id="IPR018247">
    <property type="entry name" value="EF_Hand_1_Ca_BS"/>
</dbReference>
<dbReference type="Pfam" id="PF22592">
    <property type="entry name" value="FCaBP_EF-hand"/>
    <property type="match status" value="1"/>
</dbReference>
<proteinExistence type="inferred from homology"/>
<dbReference type="InterPro" id="IPR011992">
    <property type="entry name" value="EF-hand-dom_pair"/>
</dbReference>
<feature type="domain" description="EF-hand" evidence="5">
    <location>
        <begin position="609"/>
        <end position="644"/>
    </location>
</feature>
<feature type="domain" description="EF-hand" evidence="5">
    <location>
        <begin position="782"/>
        <end position="808"/>
    </location>
</feature>
<comment type="caution">
    <text evidence="6">The sequence shown here is derived from an EMBL/GenBank/DDBJ whole genome shotgun (WGS) entry which is preliminary data.</text>
</comment>
<dbReference type="SUPFAM" id="SSF47473">
    <property type="entry name" value="EF-hand"/>
    <property type="match status" value="1"/>
</dbReference>
<reference evidence="7" key="1">
    <citation type="journal article" date="2015" name="PLoS Genet.">
        <title>Genome Sequence and Transcriptome Analyses of Chrysochromulina tobin: Metabolic Tools for Enhanced Algal Fitness in the Prominent Order Prymnesiales (Haptophyceae).</title>
        <authorList>
            <person name="Hovde B.T."/>
            <person name="Deodato C.R."/>
            <person name="Hunsperger H.M."/>
            <person name="Ryken S.A."/>
            <person name="Yost W."/>
            <person name="Jha R.K."/>
            <person name="Patterson J."/>
            <person name="Monnat R.J. Jr."/>
            <person name="Barlow S.B."/>
            <person name="Starkenburg S.R."/>
            <person name="Cattolico R.A."/>
        </authorList>
    </citation>
    <scope>NUCLEOTIDE SEQUENCE</scope>
    <source>
        <strain evidence="7">CCMP291</strain>
    </source>
</reference>
<evidence type="ECO:0000256" key="4">
    <source>
        <dbReference type="SAM" id="MobiDB-lite"/>
    </source>
</evidence>
<organism evidence="6 7">
    <name type="scientific">Chrysochromulina tobinii</name>
    <dbReference type="NCBI Taxonomy" id="1460289"/>
    <lineage>
        <taxon>Eukaryota</taxon>
        <taxon>Haptista</taxon>
        <taxon>Haptophyta</taxon>
        <taxon>Prymnesiophyceae</taxon>
        <taxon>Prymnesiales</taxon>
        <taxon>Chrysochromulinaceae</taxon>
        <taxon>Chrysochromulina</taxon>
    </lineage>
</organism>
<protein>
    <submittedName>
        <fullName evidence="6">Flagellar calcium-binding protein</fullName>
    </submittedName>
</protein>
<feature type="compositionally biased region" description="Gly residues" evidence="4">
    <location>
        <begin position="503"/>
        <end position="516"/>
    </location>
</feature>